<keyword evidence="1" id="KW-0597">Phosphoprotein</keyword>
<dbReference type="GO" id="GO:0000156">
    <property type="term" value="F:phosphorelay response regulator activity"/>
    <property type="evidence" value="ECO:0007669"/>
    <property type="project" value="InterPro"/>
</dbReference>
<evidence type="ECO:0000256" key="1">
    <source>
        <dbReference type="PROSITE-ProRule" id="PRU00169"/>
    </source>
</evidence>
<comment type="caution">
    <text evidence="4">The sequence shown here is derived from an EMBL/GenBank/DDBJ whole genome shotgun (WGS) entry which is preliminary data.</text>
</comment>
<evidence type="ECO:0000259" key="2">
    <source>
        <dbReference type="PROSITE" id="PS50110"/>
    </source>
</evidence>
<name>K2PVW3_9FLAO</name>
<dbReference type="Pfam" id="PF00072">
    <property type="entry name" value="Response_reg"/>
    <property type="match status" value="1"/>
</dbReference>
<dbReference type="InterPro" id="IPR007492">
    <property type="entry name" value="LytTR_DNA-bd_dom"/>
</dbReference>
<evidence type="ECO:0000259" key="3">
    <source>
        <dbReference type="PROSITE" id="PS50930"/>
    </source>
</evidence>
<sequence>MNINCLIIDDEPLAIQVLESYLKEFSNVEVVGVFSNPIDALPAFKRPDVDVVFMDINMPRMNGLEFLRNLSSHPLIIITTAYREYAIESYELEVLDYLVKPIPFNRFLKSFNKLNARLLQSKGLKQVGDFDQDPHIFLKVDKKLIKIFLSEILYIESLKDYIKLHSREGTFISHKSLSSISEELPAENFIRVHKSYTIAIDKVKSIEGNLIEIADKKIPIGRNYVKYAKERILKDKGNFLTE</sequence>
<dbReference type="SMART" id="SM00850">
    <property type="entry name" value="LytTR"/>
    <property type="match status" value="1"/>
</dbReference>
<dbReference type="PANTHER" id="PTHR37299">
    <property type="entry name" value="TRANSCRIPTIONAL REGULATOR-RELATED"/>
    <property type="match status" value="1"/>
</dbReference>
<dbReference type="PATRIC" id="fig|555500.3.peg.1410"/>
<dbReference type="STRING" id="555500.I215_06807"/>
<evidence type="ECO:0000313" key="4">
    <source>
        <dbReference type="EMBL" id="EKF55644.1"/>
    </source>
</evidence>
<dbReference type="SMART" id="SM00448">
    <property type="entry name" value="REC"/>
    <property type="match status" value="1"/>
</dbReference>
<feature type="domain" description="HTH LytTR-type" evidence="3">
    <location>
        <begin position="136"/>
        <end position="234"/>
    </location>
</feature>
<dbReference type="OrthoDB" id="2168082at2"/>
<proteinExistence type="predicted"/>
<dbReference type="PROSITE" id="PS50110">
    <property type="entry name" value="RESPONSE_REGULATORY"/>
    <property type="match status" value="1"/>
</dbReference>
<dbReference type="Proteomes" id="UP000007364">
    <property type="component" value="Unassembled WGS sequence"/>
</dbReference>
<dbReference type="eggNOG" id="COG3279">
    <property type="taxonomic scope" value="Bacteria"/>
</dbReference>
<reference evidence="4 5" key="1">
    <citation type="journal article" date="2012" name="J. Bacteriol.">
        <title>Genome Sequence of Galbibacter marinum Type Strain ck-I2-15.</title>
        <authorList>
            <person name="Lai Q."/>
            <person name="Li C."/>
            <person name="Shao Z."/>
        </authorList>
    </citation>
    <scope>NUCLEOTIDE SEQUENCE [LARGE SCALE GENOMIC DNA]</scope>
    <source>
        <strain evidence="5">ck-I2-15</strain>
    </source>
</reference>
<dbReference type="Pfam" id="PF04397">
    <property type="entry name" value="LytTR"/>
    <property type="match status" value="1"/>
</dbReference>
<dbReference type="Gene3D" id="2.40.50.1020">
    <property type="entry name" value="LytTr DNA-binding domain"/>
    <property type="match status" value="1"/>
</dbReference>
<dbReference type="SUPFAM" id="SSF52172">
    <property type="entry name" value="CheY-like"/>
    <property type="match status" value="1"/>
</dbReference>
<dbReference type="Gene3D" id="3.40.50.2300">
    <property type="match status" value="1"/>
</dbReference>
<accession>K2PVW3</accession>
<dbReference type="PANTHER" id="PTHR37299:SF1">
    <property type="entry name" value="STAGE 0 SPORULATION PROTEIN A HOMOLOG"/>
    <property type="match status" value="1"/>
</dbReference>
<dbReference type="AlphaFoldDB" id="K2PVW3"/>
<dbReference type="InterPro" id="IPR046947">
    <property type="entry name" value="LytR-like"/>
</dbReference>
<protein>
    <submittedName>
        <fullName evidence="4">LytTR family two component transcriptional regulator</fullName>
    </submittedName>
</protein>
<feature type="modified residue" description="4-aspartylphosphate" evidence="1">
    <location>
        <position position="55"/>
    </location>
</feature>
<feature type="domain" description="Response regulatory" evidence="2">
    <location>
        <begin position="4"/>
        <end position="115"/>
    </location>
</feature>
<gene>
    <name evidence="4" type="ORF">I215_06807</name>
</gene>
<dbReference type="PROSITE" id="PS50930">
    <property type="entry name" value="HTH_LYTTR"/>
    <property type="match status" value="1"/>
</dbReference>
<dbReference type="InterPro" id="IPR011006">
    <property type="entry name" value="CheY-like_superfamily"/>
</dbReference>
<keyword evidence="5" id="KW-1185">Reference proteome</keyword>
<evidence type="ECO:0000313" key="5">
    <source>
        <dbReference type="Proteomes" id="UP000007364"/>
    </source>
</evidence>
<dbReference type="EMBL" id="AMSG01000006">
    <property type="protein sequence ID" value="EKF55644.1"/>
    <property type="molecule type" value="Genomic_DNA"/>
</dbReference>
<dbReference type="RefSeq" id="WP_008991225.1">
    <property type="nucleotide sequence ID" value="NZ_AMSG01000006.1"/>
</dbReference>
<dbReference type="GO" id="GO:0003677">
    <property type="term" value="F:DNA binding"/>
    <property type="evidence" value="ECO:0007669"/>
    <property type="project" value="InterPro"/>
</dbReference>
<dbReference type="InterPro" id="IPR001789">
    <property type="entry name" value="Sig_transdc_resp-reg_receiver"/>
</dbReference>
<organism evidence="4 5">
    <name type="scientific">Galbibacter marinus</name>
    <dbReference type="NCBI Taxonomy" id="555500"/>
    <lineage>
        <taxon>Bacteria</taxon>
        <taxon>Pseudomonadati</taxon>
        <taxon>Bacteroidota</taxon>
        <taxon>Flavobacteriia</taxon>
        <taxon>Flavobacteriales</taxon>
        <taxon>Flavobacteriaceae</taxon>
        <taxon>Galbibacter</taxon>
    </lineage>
</organism>